<evidence type="ECO:0000259" key="15">
    <source>
        <dbReference type="Pfam" id="PF07085"/>
    </source>
</evidence>
<feature type="region of interest" description="Disordered" evidence="13">
    <location>
        <begin position="692"/>
        <end position="718"/>
    </location>
</feature>
<evidence type="ECO:0000256" key="7">
    <source>
        <dbReference type="ARBA" id="ARBA00021528"/>
    </source>
</evidence>
<dbReference type="InterPro" id="IPR042112">
    <property type="entry name" value="P_AcTrfase_dom2"/>
</dbReference>
<comment type="subcellular location">
    <subcellularLocation>
        <location evidence="1 12">Cytoplasm</location>
    </subcellularLocation>
</comment>
<dbReference type="Gene3D" id="3.40.50.300">
    <property type="entry name" value="P-loop containing nucleotide triphosphate hydrolases"/>
    <property type="match status" value="1"/>
</dbReference>
<keyword evidence="10 12" id="KW-0012">Acyltransferase</keyword>
<evidence type="ECO:0000256" key="10">
    <source>
        <dbReference type="ARBA" id="ARBA00023315"/>
    </source>
</evidence>
<dbReference type="SUPFAM" id="SSF52540">
    <property type="entry name" value="P-loop containing nucleoside triphosphate hydrolases"/>
    <property type="match status" value="1"/>
</dbReference>
<keyword evidence="8 12" id="KW-0963">Cytoplasm</keyword>
<evidence type="ECO:0000256" key="5">
    <source>
        <dbReference type="ARBA" id="ARBA00011643"/>
    </source>
</evidence>
<evidence type="ECO:0000256" key="6">
    <source>
        <dbReference type="ARBA" id="ARBA00012707"/>
    </source>
</evidence>
<proteinExistence type="inferred from homology"/>
<evidence type="ECO:0000259" key="14">
    <source>
        <dbReference type="Pfam" id="PF01515"/>
    </source>
</evidence>
<evidence type="ECO:0000256" key="2">
    <source>
        <dbReference type="ARBA" id="ARBA00004989"/>
    </source>
</evidence>
<keyword evidence="17" id="KW-1185">Reference proteome</keyword>
<dbReference type="PANTHER" id="PTHR43356:SF3">
    <property type="entry name" value="PHOSPHATE ACETYLTRANSFERASE"/>
    <property type="match status" value="1"/>
</dbReference>
<dbReference type="SUPFAM" id="SSF53659">
    <property type="entry name" value="Isocitrate/Isopropylmalate dehydrogenase-like"/>
    <property type="match status" value="1"/>
</dbReference>
<feature type="domain" description="DRTGG" evidence="15">
    <location>
        <begin position="212"/>
        <end position="326"/>
    </location>
</feature>
<dbReference type="Pfam" id="PF07085">
    <property type="entry name" value="DRTGG"/>
    <property type="match status" value="1"/>
</dbReference>
<comment type="domain">
    <text evidence="12">The N-terminal region seems to be important for proper quaternary structure. The C-terminal region contains the substrate-binding site.</text>
</comment>
<dbReference type="InterPro" id="IPR010766">
    <property type="entry name" value="DRTGG"/>
</dbReference>
<dbReference type="InterPro" id="IPR004614">
    <property type="entry name" value="P_AcTrfase"/>
</dbReference>
<comment type="function">
    <text evidence="12">Involved in acetate metabolism.</text>
</comment>
<evidence type="ECO:0000256" key="8">
    <source>
        <dbReference type="ARBA" id="ARBA00022490"/>
    </source>
</evidence>
<dbReference type="Proteomes" id="UP001432180">
    <property type="component" value="Chromosome"/>
</dbReference>
<comment type="similarity">
    <text evidence="3 12">In the C-terminal section; belongs to the phosphate acetyltransferase and butyryltransferase family.</text>
</comment>
<dbReference type="NCBIfam" id="NF004167">
    <property type="entry name" value="PRK05632.1"/>
    <property type="match status" value="1"/>
</dbReference>
<dbReference type="Pfam" id="PF13500">
    <property type="entry name" value="AAA_26"/>
    <property type="match status" value="1"/>
</dbReference>
<dbReference type="NCBIfam" id="TIGR00651">
    <property type="entry name" value="pta"/>
    <property type="match status" value="1"/>
</dbReference>
<evidence type="ECO:0000256" key="9">
    <source>
        <dbReference type="ARBA" id="ARBA00022679"/>
    </source>
</evidence>
<dbReference type="NCBIfam" id="NF007233">
    <property type="entry name" value="PRK09653.1"/>
    <property type="match status" value="1"/>
</dbReference>
<evidence type="ECO:0000313" key="16">
    <source>
        <dbReference type="EMBL" id="WPL18843.1"/>
    </source>
</evidence>
<accession>A0ABZ0SDZ3</accession>
<comment type="pathway">
    <text evidence="2 12">Metabolic intermediate biosynthesis; acetyl-CoA biosynthesis; acetyl-CoA from acetate: step 2/2.</text>
</comment>
<organism evidence="16 17">
    <name type="scientific">Thiorhodovibrio winogradskyi</name>
    <dbReference type="NCBI Taxonomy" id="77007"/>
    <lineage>
        <taxon>Bacteria</taxon>
        <taxon>Pseudomonadati</taxon>
        <taxon>Pseudomonadota</taxon>
        <taxon>Gammaproteobacteria</taxon>
        <taxon>Chromatiales</taxon>
        <taxon>Chromatiaceae</taxon>
        <taxon>Thiorhodovibrio</taxon>
    </lineage>
</organism>
<dbReference type="Gene3D" id="3.40.50.10750">
    <property type="entry name" value="Isocitrate/Isopropylmalate dehydrogenase-like"/>
    <property type="match status" value="1"/>
</dbReference>
<dbReference type="InterPro" id="IPR028979">
    <property type="entry name" value="Ser_kin/Pase_Hpr-like_N_sf"/>
</dbReference>
<dbReference type="GO" id="GO:0008959">
    <property type="term" value="F:phosphate acetyltransferase activity"/>
    <property type="evidence" value="ECO:0007669"/>
    <property type="project" value="UniProtKB-EC"/>
</dbReference>
<feature type="domain" description="Phosphate acetyl/butaryl transferase" evidence="14">
    <location>
        <begin position="371"/>
        <end position="688"/>
    </location>
</feature>
<dbReference type="PANTHER" id="PTHR43356">
    <property type="entry name" value="PHOSPHATE ACETYLTRANSFERASE"/>
    <property type="match status" value="1"/>
</dbReference>
<evidence type="ECO:0000256" key="11">
    <source>
        <dbReference type="ARBA" id="ARBA00031108"/>
    </source>
</evidence>
<dbReference type="Gene3D" id="3.40.50.10950">
    <property type="match status" value="1"/>
</dbReference>
<reference evidence="16 17" key="1">
    <citation type="journal article" date="2023" name="Microorganisms">
        <title>Thiorhodovibrio frisius and Trv. litoralis spp. nov., Two Novel Members from a Clade of Fastidious Purple Sulfur Bacteria That Exhibit Unique Red-Shifted Light-Harvesting Capabilities.</title>
        <authorList>
            <person name="Methner A."/>
            <person name="Kuzyk S.B."/>
            <person name="Petersen J."/>
            <person name="Bauer S."/>
            <person name="Brinkmann H."/>
            <person name="Sichau K."/>
            <person name="Wanner G."/>
            <person name="Wolf J."/>
            <person name="Neumann-Schaal M."/>
            <person name="Henke P."/>
            <person name="Tank M."/>
            <person name="Sproer C."/>
            <person name="Bunk B."/>
            <person name="Overmann J."/>
        </authorList>
    </citation>
    <scope>NUCLEOTIDE SEQUENCE [LARGE SCALE GENOMIC DNA]</scope>
    <source>
        <strain evidence="16 17">DSM 6702</strain>
    </source>
</reference>
<keyword evidence="9 12" id="KW-0808">Transferase</keyword>
<dbReference type="EC" id="2.3.1.8" evidence="6 12"/>
<protein>
    <recommendedName>
        <fullName evidence="7 12">Phosphate acetyltransferase</fullName>
        <ecNumber evidence="6 12">2.3.1.8</ecNumber>
    </recommendedName>
    <alternativeName>
        <fullName evidence="11 12">Phosphotransacetylase</fullName>
    </alternativeName>
</protein>
<dbReference type="InterPro" id="IPR027417">
    <property type="entry name" value="P-loop_NTPase"/>
</dbReference>
<dbReference type="CDD" id="cd03109">
    <property type="entry name" value="DTBS"/>
    <property type="match status" value="1"/>
</dbReference>
<evidence type="ECO:0000256" key="3">
    <source>
        <dbReference type="ARBA" id="ARBA00008756"/>
    </source>
</evidence>
<evidence type="ECO:0000256" key="12">
    <source>
        <dbReference type="PIRNR" id="PIRNR006107"/>
    </source>
</evidence>
<dbReference type="InterPro" id="IPR042113">
    <property type="entry name" value="P_AcTrfase_dom1"/>
</dbReference>
<dbReference type="SUPFAM" id="SSF75138">
    <property type="entry name" value="HprK N-terminal domain-like"/>
    <property type="match status" value="1"/>
</dbReference>
<comment type="subunit">
    <text evidence="5">Homohexamer.</text>
</comment>
<gene>
    <name evidence="16" type="primary">pta</name>
    <name evidence="16" type="ORF">Thiowin_03934</name>
</gene>
<dbReference type="RefSeq" id="WP_328984586.1">
    <property type="nucleotide sequence ID" value="NZ_CP121472.1"/>
</dbReference>
<dbReference type="InterPro" id="IPR002505">
    <property type="entry name" value="PTA_PTB"/>
</dbReference>
<sequence length="718" mass="77549">MQSLYIAGAGSGSGKSAVVLGFMEMLTAINQRVGFFRPIVNKKIDDDNLTTLIRQRYDLPFANDMLYGCTAGLASELVASGHYDELLKLILNRFKLLEEKCDLVLCAGTDFDGLVPSLEFDFNADLANNFGCTIVAVVKGFSRGHEETLNAVQLAHESLINRGGDLLATVVNGVNPDDIDTVLRRARAALPEAETVYVLPYMDTLAQPTIGEIAKMLGADWLAGETDAHNQVVTNYKVAAMEIPDFLGYVEDGCLIITPGDRSDIILASLAADASANFPRVAGLLLSGGLKPAPHVQRLIEGLRRNKVAMLSVPTDTFTTALGVHRVESSILAGDDRKIAAALGLFENHVDVADLHQRIFKHHSVRMTPLMFEYELIHRAKSERKRIVLPEGTDERILRAAEILSLRGVADLILLGDPDKIRRRIGELGLQLDGISIIDPVNSPERDQYANVYFELRKHKGISQQMAHDALEDVSYFGTLMVYVGDADGMVSGAAHTTQHTIRPSFETIKTRPDTNLVSSVFFMCLADRVLVYGDCAVNPNPDAEQLADIAITSAGTAAAFGVEPRVAMLSYSTGASGKGEDVERVREAVAIARARRPDLKLDGPIQYDAAVDAVVARSKMPESEVAGKATVFIFPDLNTGNNTYKAVQRSAGAVAIGPVLQGLNKPINDLSRGCTVTDIVNTVAITAIQAQQASAEQRDADARAQSETPSPTQEPTA</sequence>
<comment type="similarity">
    <text evidence="4 12">In the N-terminal section; belongs to the CobB/CobQ family.</text>
</comment>
<dbReference type="EMBL" id="CP121472">
    <property type="protein sequence ID" value="WPL18843.1"/>
    <property type="molecule type" value="Genomic_DNA"/>
</dbReference>
<evidence type="ECO:0000256" key="4">
    <source>
        <dbReference type="ARBA" id="ARBA00009786"/>
    </source>
</evidence>
<dbReference type="InterPro" id="IPR016475">
    <property type="entry name" value="P-Actrans_bac"/>
</dbReference>
<comment type="catalytic activity">
    <reaction evidence="12">
        <text>acetyl-CoA + phosphate = acetyl phosphate + CoA</text>
        <dbReference type="Rhea" id="RHEA:19521"/>
        <dbReference type="ChEBI" id="CHEBI:22191"/>
        <dbReference type="ChEBI" id="CHEBI:43474"/>
        <dbReference type="ChEBI" id="CHEBI:57287"/>
        <dbReference type="ChEBI" id="CHEBI:57288"/>
        <dbReference type="EC" id="2.3.1.8"/>
    </reaction>
</comment>
<dbReference type="Gene3D" id="3.40.1390.20">
    <property type="entry name" value="HprK N-terminal domain-like"/>
    <property type="match status" value="1"/>
</dbReference>
<evidence type="ECO:0000313" key="17">
    <source>
        <dbReference type="Proteomes" id="UP001432180"/>
    </source>
</evidence>
<feature type="compositionally biased region" description="Polar residues" evidence="13">
    <location>
        <begin position="706"/>
        <end position="718"/>
    </location>
</feature>
<dbReference type="Pfam" id="PF01515">
    <property type="entry name" value="PTA_PTB"/>
    <property type="match status" value="1"/>
</dbReference>
<evidence type="ECO:0000256" key="13">
    <source>
        <dbReference type="SAM" id="MobiDB-lite"/>
    </source>
</evidence>
<dbReference type="PIRSF" id="PIRSF006107">
    <property type="entry name" value="PhpActrans_proteobac"/>
    <property type="match status" value="1"/>
</dbReference>
<evidence type="ECO:0000256" key="1">
    <source>
        <dbReference type="ARBA" id="ARBA00004496"/>
    </source>
</evidence>
<name>A0ABZ0SDZ3_9GAMM</name>
<dbReference type="InterPro" id="IPR050500">
    <property type="entry name" value="Phos_Acetyltrans/Butyryltrans"/>
</dbReference>